<dbReference type="Proteomes" id="UP001057375">
    <property type="component" value="Unassembled WGS sequence"/>
</dbReference>
<reference evidence="1" key="1">
    <citation type="submission" date="2022-03" db="EMBL/GenBank/DDBJ databases">
        <title>Draft genome sequence of Aduncisulcus paluster, a free-living microaerophilic Fornicata.</title>
        <authorList>
            <person name="Yuyama I."/>
            <person name="Kume K."/>
            <person name="Tamura T."/>
            <person name="Inagaki Y."/>
            <person name="Hashimoto T."/>
        </authorList>
    </citation>
    <scope>NUCLEOTIDE SEQUENCE</scope>
    <source>
        <strain evidence="1">NY0171</strain>
    </source>
</reference>
<proteinExistence type="predicted"/>
<accession>A0ABQ5KPJ7</accession>
<gene>
    <name evidence="1" type="ORF">ADUPG1_007781</name>
</gene>
<name>A0ABQ5KPJ7_9EUKA</name>
<organism evidence="1 2">
    <name type="scientific">Aduncisulcus paluster</name>
    <dbReference type="NCBI Taxonomy" id="2918883"/>
    <lineage>
        <taxon>Eukaryota</taxon>
        <taxon>Metamonada</taxon>
        <taxon>Carpediemonas-like organisms</taxon>
        <taxon>Aduncisulcus</taxon>
    </lineage>
</organism>
<sequence>MNSSSVEPEFVHEGNLFCCPIPCDSPNIICPESSNITAKNETKEEGDEAYNQSSNAQMMMEGGDTSGFFTHISIPFSLPSPIKGAFICLDLFSDYLTPPADLTFTFTSSRDGKTSKKYDFPDFTCKACGWYFLPIDLSCVTFCEITGKGKEKRYFHIKSLVFFREETPEESIVRETEGLLWSEALIVKPQFAKKGYRDSIPISRDDPMLISPLFPMVKGKDDSFYKGSESYDQSSDAQKMLRREDFLPGCVSLSHLSIPFSSPCSLKGAYICVHSHTSSPSLLLTFTVSDGKKTFKKYEFTQPKSEYEWYFLPINLLNVILCEIRGK</sequence>
<keyword evidence="2" id="KW-1185">Reference proteome</keyword>
<evidence type="ECO:0000313" key="2">
    <source>
        <dbReference type="Proteomes" id="UP001057375"/>
    </source>
</evidence>
<evidence type="ECO:0000313" key="1">
    <source>
        <dbReference type="EMBL" id="GKT34425.1"/>
    </source>
</evidence>
<comment type="caution">
    <text evidence="1">The sequence shown here is derived from an EMBL/GenBank/DDBJ whole genome shotgun (WGS) entry which is preliminary data.</text>
</comment>
<protein>
    <submittedName>
        <fullName evidence="1">Uncharacterized protein</fullName>
    </submittedName>
</protein>
<dbReference type="EMBL" id="BQXS01010808">
    <property type="protein sequence ID" value="GKT34425.1"/>
    <property type="molecule type" value="Genomic_DNA"/>
</dbReference>